<dbReference type="EMBL" id="FNBX01000009">
    <property type="protein sequence ID" value="SDF63800.1"/>
    <property type="molecule type" value="Genomic_DNA"/>
</dbReference>
<reference evidence="7" key="1">
    <citation type="submission" date="2016-10" db="EMBL/GenBank/DDBJ databases">
        <authorList>
            <person name="Varghese N."/>
            <person name="Submissions S."/>
        </authorList>
    </citation>
    <scope>NUCLEOTIDE SEQUENCE [LARGE SCALE GENOMIC DNA]</scope>
    <source>
        <strain evidence="7">KHC7</strain>
    </source>
</reference>
<dbReference type="InterPro" id="IPR052561">
    <property type="entry name" value="ComplexI_Subunit1"/>
</dbReference>
<feature type="transmembrane region" description="Helical" evidence="5">
    <location>
        <begin position="292"/>
        <end position="312"/>
    </location>
</feature>
<dbReference type="GO" id="GO:0005886">
    <property type="term" value="C:plasma membrane"/>
    <property type="evidence" value="ECO:0007669"/>
    <property type="project" value="TreeGrafter"/>
</dbReference>
<gene>
    <name evidence="6" type="ORF">SAMN05192586_10989</name>
</gene>
<dbReference type="OrthoDB" id="9778499at2"/>
<evidence type="ECO:0000313" key="7">
    <source>
        <dbReference type="Proteomes" id="UP000199355"/>
    </source>
</evidence>
<evidence type="ECO:0000256" key="5">
    <source>
        <dbReference type="SAM" id="Phobius"/>
    </source>
</evidence>
<keyword evidence="2 5" id="KW-0812">Transmembrane</keyword>
<dbReference type="Proteomes" id="UP000199355">
    <property type="component" value="Unassembled WGS sequence"/>
</dbReference>
<accession>A0A1G7MRW3</accession>
<keyword evidence="4 5" id="KW-0472">Membrane</keyword>
<dbReference type="RefSeq" id="WP_092153731.1">
    <property type="nucleotide sequence ID" value="NZ_FNBX01000009.1"/>
</dbReference>
<sequence>MNGASAVYLFQFALALILAPLLPGIINRVKAKFAGRHGKPLLQTYYDLAKLLRKGEARSRTTTWVFAVAPAIGLAGALCALALLPLGGAVSPLAFTGDAVLAAYLLGLGRFALMLAALDTGSAFEGMGASREAAFSALAEPVLFLALMALTSLCLDLGRGTDTAFTLSAMFGGQTAGAWLRGNGALLLLPVIFFILLLVENCRIPVDDPNTHLELTMIHEVMVLDHSGPNLACIVYGAALKLWFFAALTAGLLAPALPVWQQAGLRLLLVLLLAVAVGVVESVMARLRLERVPWLLGGAGIMATLALILLQAR</sequence>
<feature type="transmembrane region" description="Helical" evidence="5">
    <location>
        <begin position="6"/>
        <end position="26"/>
    </location>
</feature>
<evidence type="ECO:0000256" key="3">
    <source>
        <dbReference type="ARBA" id="ARBA00022989"/>
    </source>
</evidence>
<feature type="transmembrane region" description="Helical" evidence="5">
    <location>
        <begin position="138"/>
        <end position="158"/>
    </location>
</feature>
<dbReference type="STRING" id="571438.SAMN05192586_10989"/>
<dbReference type="GO" id="GO:0016829">
    <property type="term" value="F:lyase activity"/>
    <property type="evidence" value="ECO:0007669"/>
    <property type="project" value="UniProtKB-KW"/>
</dbReference>
<dbReference type="InterPro" id="IPR001694">
    <property type="entry name" value="NADH_UbQ_OxRdtase_su1/FPO"/>
</dbReference>
<protein>
    <submittedName>
        <fullName evidence="6">Formate hydrogenlyase subunit 4</fullName>
    </submittedName>
</protein>
<name>A0A1G7MRW3_9BACT</name>
<feature type="transmembrane region" description="Helical" evidence="5">
    <location>
        <begin position="99"/>
        <end position="118"/>
    </location>
</feature>
<evidence type="ECO:0000256" key="1">
    <source>
        <dbReference type="ARBA" id="ARBA00004141"/>
    </source>
</evidence>
<dbReference type="Pfam" id="PF00146">
    <property type="entry name" value="NADHdh"/>
    <property type="match status" value="1"/>
</dbReference>
<evidence type="ECO:0000256" key="2">
    <source>
        <dbReference type="ARBA" id="ARBA00022692"/>
    </source>
</evidence>
<keyword evidence="6" id="KW-0456">Lyase</keyword>
<feature type="transmembrane region" description="Helical" evidence="5">
    <location>
        <begin position="178"/>
        <end position="199"/>
    </location>
</feature>
<keyword evidence="3 5" id="KW-1133">Transmembrane helix</keyword>
<dbReference type="AlphaFoldDB" id="A0A1G7MRW3"/>
<evidence type="ECO:0000256" key="4">
    <source>
        <dbReference type="ARBA" id="ARBA00023136"/>
    </source>
</evidence>
<proteinExistence type="predicted"/>
<dbReference type="PANTHER" id="PTHR43359:SF1">
    <property type="entry name" value="FORMATE HYDROGENLYASE SUBUNIT 4-RELATED"/>
    <property type="match status" value="1"/>
</dbReference>
<keyword evidence="7" id="KW-1185">Reference proteome</keyword>
<comment type="subcellular location">
    <subcellularLocation>
        <location evidence="1">Membrane</location>
        <topology evidence="1">Multi-pass membrane protein</topology>
    </subcellularLocation>
</comment>
<feature type="transmembrane region" description="Helical" evidence="5">
    <location>
        <begin position="63"/>
        <end position="87"/>
    </location>
</feature>
<organism evidence="6 7">
    <name type="scientific">Desulfovibrio legallii</name>
    <dbReference type="NCBI Taxonomy" id="571438"/>
    <lineage>
        <taxon>Bacteria</taxon>
        <taxon>Pseudomonadati</taxon>
        <taxon>Thermodesulfobacteriota</taxon>
        <taxon>Desulfovibrionia</taxon>
        <taxon>Desulfovibrionales</taxon>
        <taxon>Desulfovibrionaceae</taxon>
        <taxon>Desulfovibrio</taxon>
    </lineage>
</organism>
<dbReference type="PANTHER" id="PTHR43359">
    <property type="entry name" value="FORMATE HYDROGENLYASE SUBUNIT 4"/>
    <property type="match status" value="1"/>
</dbReference>
<evidence type="ECO:0000313" key="6">
    <source>
        <dbReference type="EMBL" id="SDF63800.1"/>
    </source>
</evidence>
<feature type="transmembrane region" description="Helical" evidence="5">
    <location>
        <begin position="231"/>
        <end position="257"/>
    </location>
</feature>
<feature type="transmembrane region" description="Helical" evidence="5">
    <location>
        <begin position="263"/>
        <end position="280"/>
    </location>
</feature>